<proteinExistence type="inferred from homology"/>
<dbReference type="InterPro" id="IPR023696">
    <property type="entry name" value="Ureohydrolase_dom_sf"/>
</dbReference>
<evidence type="ECO:0000256" key="2">
    <source>
        <dbReference type="ARBA" id="ARBA00022801"/>
    </source>
</evidence>
<keyword evidence="5" id="KW-1185">Reference proteome</keyword>
<name>A0ABW4S590_9RHOB</name>
<evidence type="ECO:0000256" key="3">
    <source>
        <dbReference type="PROSITE-ProRule" id="PRU00742"/>
    </source>
</evidence>
<dbReference type="InterPro" id="IPR006035">
    <property type="entry name" value="Ureohydrolase"/>
</dbReference>
<dbReference type="PIRSF" id="PIRSF036979">
    <property type="entry name" value="Arginase"/>
    <property type="match status" value="1"/>
</dbReference>
<protein>
    <submittedName>
        <fullName evidence="4">Arginase family protein</fullName>
    </submittedName>
</protein>
<dbReference type="Gene3D" id="3.40.800.10">
    <property type="entry name" value="Ureohydrolase domain"/>
    <property type="match status" value="1"/>
</dbReference>
<comment type="caution">
    <text evidence="4">The sequence shown here is derived from an EMBL/GenBank/DDBJ whole genome shotgun (WGS) entry which is preliminary data.</text>
</comment>
<reference evidence="5" key="1">
    <citation type="journal article" date="2019" name="Int. J. Syst. Evol. Microbiol.">
        <title>The Global Catalogue of Microorganisms (GCM) 10K type strain sequencing project: providing services to taxonomists for standard genome sequencing and annotation.</title>
        <authorList>
            <consortium name="The Broad Institute Genomics Platform"/>
            <consortium name="The Broad Institute Genome Sequencing Center for Infectious Disease"/>
            <person name="Wu L."/>
            <person name="Ma J."/>
        </authorList>
    </citation>
    <scope>NUCLEOTIDE SEQUENCE [LARGE SCALE GENOMIC DNA]</scope>
    <source>
        <strain evidence="5">CGMCC 4.7242</strain>
    </source>
</reference>
<sequence>MADLGTMFGAGAAETFMGLPRCDDLAGLTARVALMGAGAITSYPSVGAYCAGAPAAIRAAAATYAANLTHMNFDLGTPTLPDPGAAVDCGDLPTVDGDGAGNRALVRDAVAMMLDRGAVPVLLGGDDSLPIPMLEAFAGRGKFTILQIDAHIDWRQEVEDEPLGLSSTMRRASEMDHIERIVQVGQRGIGSARPGDYQDALDWGVAFVPASEVARRGVQAALDLIPEGSDIIVCFDCDALDPAIMPAVIGRTAGGLGYWQAVELIAGAAARGRIAAFDLVEFMPDRDIDGQAALLAAQLVAATLGIIARQG</sequence>
<keyword evidence="2" id="KW-0378">Hydrolase</keyword>
<evidence type="ECO:0000313" key="5">
    <source>
        <dbReference type="Proteomes" id="UP001597353"/>
    </source>
</evidence>
<dbReference type="RefSeq" id="WP_390260534.1">
    <property type="nucleotide sequence ID" value="NZ_JBHUGH010000005.1"/>
</dbReference>
<dbReference type="PANTHER" id="PTHR11358">
    <property type="entry name" value="ARGINASE/AGMATINASE"/>
    <property type="match status" value="1"/>
</dbReference>
<evidence type="ECO:0000256" key="1">
    <source>
        <dbReference type="ARBA" id="ARBA00022723"/>
    </source>
</evidence>
<dbReference type="SUPFAM" id="SSF52768">
    <property type="entry name" value="Arginase/deacetylase"/>
    <property type="match status" value="1"/>
</dbReference>
<dbReference type="EMBL" id="JBHUGH010000005">
    <property type="protein sequence ID" value="MFD1912147.1"/>
    <property type="molecule type" value="Genomic_DNA"/>
</dbReference>
<gene>
    <name evidence="4" type="ORF">ACFSGJ_07955</name>
</gene>
<organism evidence="4 5">
    <name type="scientific">Halodurantibacterium flavum</name>
    <dbReference type="NCBI Taxonomy" id="1382802"/>
    <lineage>
        <taxon>Bacteria</taxon>
        <taxon>Pseudomonadati</taxon>
        <taxon>Pseudomonadota</taxon>
        <taxon>Alphaproteobacteria</taxon>
        <taxon>Rhodobacterales</taxon>
        <taxon>Paracoccaceae</taxon>
        <taxon>Halodurantibacterium</taxon>
    </lineage>
</organism>
<evidence type="ECO:0000313" key="4">
    <source>
        <dbReference type="EMBL" id="MFD1912147.1"/>
    </source>
</evidence>
<comment type="similarity">
    <text evidence="3">Belongs to the arginase family.</text>
</comment>
<dbReference type="Pfam" id="PF00491">
    <property type="entry name" value="Arginase"/>
    <property type="match status" value="1"/>
</dbReference>
<keyword evidence="1" id="KW-0479">Metal-binding</keyword>
<accession>A0ABW4S590</accession>
<dbReference type="Proteomes" id="UP001597353">
    <property type="component" value="Unassembled WGS sequence"/>
</dbReference>
<dbReference type="PANTHER" id="PTHR11358:SF26">
    <property type="entry name" value="GUANIDINO ACID HYDROLASE, MITOCHONDRIAL"/>
    <property type="match status" value="1"/>
</dbReference>
<dbReference type="PROSITE" id="PS51409">
    <property type="entry name" value="ARGINASE_2"/>
    <property type="match status" value="1"/>
</dbReference>